<protein>
    <recommendedName>
        <fullName evidence="8">Protein kinase domain-containing protein</fullName>
    </recommendedName>
</protein>
<dbReference type="PANTHER" id="PTHR44329">
    <property type="entry name" value="SERINE/THREONINE-PROTEIN KINASE TNNI3K-RELATED"/>
    <property type="match status" value="1"/>
</dbReference>
<feature type="compositionally biased region" description="Polar residues" evidence="7">
    <location>
        <begin position="249"/>
        <end position="273"/>
    </location>
</feature>
<feature type="domain" description="Protein kinase" evidence="8">
    <location>
        <begin position="772"/>
        <end position="1119"/>
    </location>
</feature>
<dbReference type="InterPro" id="IPR000719">
    <property type="entry name" value="Prot_kinase_dom"/>
</dbReference>
<dbReference type="InterPro" id="IPR051681">
    <property type="entry name" value="Ser/Thr_Kinases-Pseudokinases"/>
</dbReference>
<proteinExistence type="predicted"/>
<keyword evidence="3 6" id="KW-0547">Nucleotide-binding</keyword>
<dbReference type="PROSITE" id="PS50011">
    <property type="entry name" value="PROTEIN_KINASE_DOM"/>
    <property type="match status" value="1"/>
</dbReference>
<feature type="region of interest" description="Disordered" evidence="7">
    <location>
        <begin position="436"/>
        <end position="463"/>
    </location>
</feature>
<name>A0A835YHA4_9CHLO</name>
<feature type="binding site" evidence="6">
    <location>
        <position position="800"/>
    </location>
    <ligand>
        <name>ATP</name>
        <dbReference type="ChEBI" id="CHEBI:30616"/>
    </ligand>
</feature>
<evidence type="ECO:0000256" key="3">
    <source>
        <dbReference type="ARBA" id="ARBA00022741"/>
    </source>
</evidence>
<evidence type="ECO:0000256" key="1">
    <source>
        <dbReference type="ARBA" id="ARBA00022527"/>
    </source>
</evidence>
<keyword evidence="4" id="KW-0418">Kinase</keyword>
<feature type="region of interest" description="Disordered" evidence="7">
    <location>
        <begin position="640"/>
        <end position="667"/>
    </location>
</feature>
<dbReference type="PROSITE" id="PS00108">
    <property type="entry name" value="PROTEIN_KINASE_ST"/>
    <property type="match status" value="1"/>
</dbReference>
<dbReference type="OrthoDB" id="545874at2759"/>
<dbReference type="InterPro" id="IPR001245">
    <property type="entry name" value="Ser-Thr/Tyr_kinase_cat_dom"/>
</dbReference>
<reference evidence="9" key="1">
    <citation type="journal article" date="2020" name="bioRxiv">
        <title>Comparative genomics of Chlamydomonas.</title>
        <authorList>
            <person name="Craig R.J."/>
            <person name="Hasan A.R."/>
            <person name="Ness R.W."/>
            <person name="Keightley P.D."/>
        </authorList>
    </citation>
    <scope>NUCLEOTIDE SEQUENCE</scope>
    <source>
        <strain evidence="9">CCAP 11/70</strain>
    </source>
</reference>
<evidence type="ECO:0000259" key="8">
    <source>
        <dbReference type="PROSITE" id="PS50011"/>
    </source>
</evidence>
<evidence type="ECO:0000313" key="10">
    <source>
        <dbReference type="Proteomes" id="UP000612055"/>
    </source>
</evidence>
<dbReference type="Gene3D" id="1.10.510.10">
    <property type="entry name" value="Transferase(Phosphotransferase) domain 1"/>
    <property type="match status" value="1"/>
</dbReference>
<comment type="caution">
    <text evidence="9">The sequence shown here is derived from an EMBL/GenBank/DDBJ whole genome shotgun (WGS) entry which is preliminary data.</text>
</comment>
<evidence type="ECO:0000256" key="5">
    <source>
        <dbReference type="ARBA" id="ARBA00022840"/>
    </source>
</evidence>
<dbReference type="SUPFAM" id="SSF56112">
    <property type="entry name" value="Protein kinase-like (PK-like)"/>
    <property type="match status" value="1"/>
</dbReference>
<keyword evidence="10" id="KW-1185">Reference proteome</keyword>
<feature type="compositionally biased region" description="Low complexity" evidence="7">
    <location>
        <begin position="440"/>
        <end position="452"/>
    </location>
</feature>
<organism evidence="9 10">
    <name type="scientific">Edaphochlamys debaryana</name>
    <dbReference type="NCBI Taxonomy" id="47281"/>
    <lineage>
        <taxon>Eukaryota</taxon>
        <taxon>Viridiplantae</taxon>
        <taxon>Chlorophyta</taxon>
        <taxon>core chlorophytes</taxon>
        <taxon>Chlorophyceae</taxon>
        <taxon>CS clade</taxon>
        <taxon>Chlamydomonadales</taxon>
        <taxon>Chlamydomonadales incertae sedis</taxon>
        <taxon>Edaphochlamys</taxon>
    </lineage>
</organism>
<dbReference type="EMBL" id="JAEHOE010000001">
    <property type="protein sequence ID" value="KAG2501817.1"/>
    <property type="molecule type" value="Genomic_DNA"/>
</dbReference>
<dbReference type="InterPro" id="IPR008271">
    <property type="entry name" value="Ser/Thr_kinase_AS"/>
</dbReference>
<dbReference type="SMART" id="SM00220">
    <property type="entry name" value="S_TKc"/>
    <property type="match status" value="1"/>
</dbReference>
<evidence type="ECO:0000256" key="4">
    <source>
        <dbReference type="ARBA" id="ARBA00022777"/>
    </source>
</evidence>
<feature type="region of interest" description="Disordered" evidence="7">
    <location>
        <begin position="806"/>
        <end position="830"/>
    </location>
</feature>
<sequence length="1121" mass="117068">MESIHVYADELEDIVPIAVASVPDNAHAFYDSVRPELLWQARDQAAPLLQEAGPRRVAVVPLQLHGRVAALLWLEHPPPALVPVASAAGTQLLSSPDALRRLAFAVSFAISGSDDPPGQLSWLSGAVGRLAASASMQALLAELCGAVAAHVQRRFTLECSVQAALAQGQSAKGTSSGAAPVDAGSLGLMFKLEPGVQLDSYFDDSGIQGFRDADRFTSQALNIRPQSAIMSRRSLLTQDAPSGRALLARSTTVGGQQSPQASARSTLQASTCKSLAPQPAHLRSVRRSADFRQASATSQSAKSLSRSAPRSTGASASSVRALVGSSFVVSLSKAETDVYVSATSAAPPPRLHASAFPLQRTLLGAVLARRRKAPERLLGEVEAVMGACSGPRSAAAAAAVVEDLDSFVQDVHAPSRDVCLLLSAASDTAGHQPSFTGYHSSSAAGAGGSSSATRKTGSPGTSGGAAQSLVLLTLTGLPEGSALGLYVCFPKRLPAPLLEAVRAGGQELLEQALAGPVREQLCGPLAAEYSTLRTATPGSYAVMRSPSPTNPNGGADMDGQPAPVCVGAMKEALSQRRVTPASSVLAATATYYTQTTASDLSVSELDVASERYPSEHRSRFSTRTTGAGRLRGLSRLRNLLASAGPDGPPTPTGASTAPQPDSAGNSRDASLTMQLMAVGRGPFGTARQSGTDADVVMVNGSVDCTASNVSAFERKSSTLDGAVQTALITVSGTERGSSAARQQMDLLVSSFQATINTGGVLAQGFRSDLDNLELQGVLGRGGGGVVLRGLLNGSLHVAVKLMEMPDVEPESSETSSGSTDPADPAGTATAAKQLRARREMTRNAMELVVQSGCSHPNIVQFYSTFNHVVLRGRTPGDDISPEDACQLYLEAVPPGVGRVDGSARVTAILAEYCDAGSLGSALQSKVFPRRARSRSATTANCPFNLKDIYLTLLDVAMALRHLHAMNLVHRDLKPANLLLKSNPLDYRGFTVKLADFGFVLHLNGVAEDGTRFATVDQACGTVTHMAPECLPGKARVDASCDIYSFGVLMWEMVSSGQRPFPKVHPDNIPRMVYQGARPVFPPNVPEAYRALAHLCWCTTAARRPKATELVALLTGHLQSAS</sequence>
<accession>A0A835YHA4</accession>
<dbReference type="PROSITE" id="PS00107">
    <property type="entry name" value="PROTEIN_KINASE_ATP"/>
    <property type="match status" value="1"/>
</dbReference>
<gene>
    <name evidence="9" type="ORF">HYH03_000316</name>
</gene>
<dbReference type="Gene3D" id="3.30.200.20">
    <property type="entry name" value="Phosphorylase Kinase, domain 1"/>
    <property type="match status" value="1"/>
</dbReference>
<keyword evidence="2" id="KW-0808">Transferase</keyword>
<dbReference type="PANTHER" id="PTHR44329:SF214">
    <property type="entry name" value="PROTEIN KINASE DOMAIN-CONTAINING PROTEIN"/>
    <property type="match status" value="1"/>
</dbReference>
<dbReference type="Proteomes" id="UP000612055">
    <property type="component" value="Unassembled WGS sequence"/>
</dbReference>
<dbReference type="InterPro" id="IPR017441">
    <property type="entry name" value="Protein_kinase_ATP_BS"/>
</dbReference>
<feature type="compositionally biased region" description="Polar residues" evidence="7">
    <location>
        <begin position="294"/>
        <end position="312"/>
    </location>
</feature>
<keyword evidence="1" id="KW-0723">Serine/threonine-protein kinase</keyword>
<evidence type="ECO:0000256" key="2">
    <source>
        <dbReference type="ARBA" id="ARBA00022679"/>
    </source>
</evidence>
<keyword evidence="5 6" id="KW-0067">ATP-binding</keyword>
<evidence type="ECO:0000313" key="9">
    <source>
        <dbReference type="EMBL" id="KAG2501817.1"/>
    </source>
</evidence>
<feature type="compositionally biased region" description="Low complexity" evidence="7">
    <location>
        <begin position="812"/>
        <end position="830"/>
    </location>
</feature>
<dbReference type="InterPro" id="IPR011009">
    <property type="entry name" value="Kinase-like_dom_sf"/>
</dbReference>
<evidence type="ECO:0000256" key="6">
    <source>
        <dbReference type="PROSITE-ProRule" id="PRU10141"/>
    </source>
</evidence>
<feature type="region of interest" description="Disordered" evidence="7">
    <location>
        <begin position="249"/>
        <end position="312"/>
    </location>
</feature>
<dbReference type="GO" id="GO:0005524">
    <property type="term" value="F:ATP binding"/>
    <property type="evidence" value="ECO:0007669"/>
    <property type="project" value="UniProtKB-UniRule"/>
</dbReference>
<dbReference type="GO" id="GO:0004674">
    <property type="term" value="F:protein serine/threonine kinase activity"/>
    <property type="evidence" value="ECO:0007669"/>
    <property type="project" value="UniProtKB-KW"/>
</dbReference>
<dbReference type="Pfam" id="PF07714">
    <property type="entry name" value="PK_Tyr_Ser-Thr"/>
    <property type="match status" value="1"/>
</dbReference>
<evidence type="ECO:0000256" key="7">
    <source>
        <dbReference type="SAM" id="MobiDB-lite"/>
    </source>
</evidence>
<dbReference type="AlphaFoldDB" id="A0A835YHA4"/>